<dbReference type="EnsemblMetazoa" id="ISCW016445-RA">
    <property type="protein sequence ID" value="ISCW016445-PA"/>
    <property type="gene ID" value="ISCW016445"/>
</dbReference>
<dbReference type="OrthoDB" id="10063099at2759"/>
<reference evidence="3" key="2">
    <citation type="submission" date="2020-05" db="UniProtKB">
        <authorList>
            <consortium name="EnsemblMetazoa"/>
        </authorList>
    </citation>
    <scope>IDENTIFICATION</scope>
    <source>
        <strain evidence="3">wikel</strain>
    </source>
</reference>
<dbReference type="SUPFAM" id="SSF51197">
    <property type="entry name" value="Clavaminate synthase-like"/>
    <property type="match status" value="1"/>
</dbReference>
<dbReference type="PANTHER" id="PTHR12480:SF19">
    <property type="entry name" value="CUPIN-LIKE DOMAIN-CONTAINING PROTEIN"/>
    <property type="match status" value="1"/>
</dbReference>
<dbReference type="VEuPathDB" id="VectorBase:ISCW016445"/>
<keyword evidence="1" id="KW-1133">Transmembrane helix</keyword>
<evidence type="ECO:0000313" key="3">
    <source>
        <dbReference type="EnsemblMetazoa" id="ISCW016445-PA"/>
    </source>
</evidence>
<keyword evidence="4" id="KW-1185">Reference proteome</keyword>
<name>B7P5D7_IXOSC</name>
<dbReference type="InterPro" id="IPR050910">
    <property type="entry name" value="JMJD6_ArgDemeth/LysHydrox"/>
</dbReference>
<dbReference type="AlphaFoldDB" id="B7P5D7"/>
<organism>
    <name type="scientific">Ixodes scapularis</name>
    <name type="common">Black-legged tick</name>
    <name type="synonym">Deer tick</name>
    <dbReference type="NCBI Taxonomy" id="6945"/>
    <lineage>
        <taxon>Eukaryota</taxon>
        <taxon>Metazoa</taxon>
        <taxon>Ecdysozoa</taxon>
        <taxon>Arthropoda</taxon>
        <taxon>Chelicerata</taxon>
        <taxon>Arachnida</taxon>
        <taxon>Acari</taxon>
        <taxon>Parasitiformes</taxon>
        <taxon>Ixodida</taxon>
        <taxon>Ixodoidea</taxon>
        <taxon>Ixodidae</taxon>
        <taxon>Ixodinae</taxon>
        <taxon>Ixodes</taxon>
    </lineage>
</organism>
<evidence type="ECO:0000256" key="1">
    <source>
        <dbReference type="SAM" id="Phobius"/>
    </source>
</evidence>
<evidence type="ECO:0000313" key="2">
    <source>
        <dbReference type="EMBL" id="EEC01809.1"/>
    </source>
</evidence>
<keyword evidence="1" id="KW-0812">Transmembrane</keyword>
<reference evidence="2 4" key="1">
    <citation type="submission" date="2008-03" db="EMBL/GenBank/DDBJ databases">
        <title>Annotation of Ixodes scapularis.</title>
        <authorList>
            <consortium name="Ixodes scapularis Genome Project Consortium"/>
            <person name="Caler E."/>
            <person name="Hannick L.I."/>
            <person name="Bidwell S."/>
            <person name="Joardar V."/>
            <person name="Thiagarajan M."/>
            <person name="Amedeo P."/>
            <person name="Galinsky K.J."/>
            <person name="Schobel S."/>
            <person name="Inman J."/>
            <person name="Hostetler J."/>
            <person name="Miller J."/>
            <person name="Hammond M."/>
            <person name="Megy K."/>
            <person name="Lawson D."/>
            <person name="Kodira C."/>
            <person name="Sutton G."/>
            <person name="Meyer J."/>
            <person name="Hill C.A."/>
            <person name="Birren B."/>
            <person name="Nene V."/>
            <person name="Collins F."/>
            <person name="Alarcon-Chaidez F."/>
            <person name="Wikel S."/>
            <person name="Strausberg R."/>
        </authorList>
    </citation>
    <scope>NUCLEOTIDE SEQUENCE [LARGE SCALE GENOMIC DNA]</scope>
    <source>
        <strain evidence="4">Wikel</strain>
        <strain evidence="2">Wikel colony</strain>
    </source>
</reference>
<dbReference type="EMBL" id="ABJB010214470">
    <property type="status" value="NOT_ANNOTATED_CDS"/>
    <property type="molecule type" value="Genomic_DNA"/>
</dbReference>
<accession>B7P5D7</accession>
<keyword evidence="1" id="KW-0472">Membrane</keyword>
<gene>
    <name evidence="3" type="primary">8024873</name>
    <name evidence="2" type="ORF">IscW_ISCW016445</name>
</gene>
<sequence>MQSTRKNSKKQPSPAVRKHDYESKFAELHERVVASGITAQQLSLLTSVKRLRGLRSKNASLASGRHLCDLLQKFAVPSSVRRYSKLLCAMVVLVGLFRLWYIGLHRQDGWVTLLVGNSKPELEPCVVAMPARVQSALMPPVDCAMCRGLKSIERKTSLSQWDFEQNHAYTGVPVVVTDGASNWTALRSFSLEFFKNVYASASAKTSKSYCQFFPYKTEFRSLFEVFNMSAQRSRQPWYIGWSNCDAGVADVLRRHYASPYFLPAHSEGSTLDWIFMGSPGYGAHLHIDHVGKPSWQAQIRGRKQWILEPVPECYSDCQSLEIVVNPGEIFVVDSNLWYHKTLIIGDEVSIAIGSEYD</sequence>
<dbReference type="PaxDb" id="6945-B7P5D7"/>
<dbReference type="EMBL" id="DS640379">
    <property type="protein sequence ID" value="EEC01809.1"/>
    <property type="molecule type" value="Genomic_DNA"/>
</dbReference>
<protein>
    <recommendedName>
        <fullName evidence="5">Bifunctional arginine demethylase and lysyl-hydroxylase JMJD6</fullName>
    </recommendedName>
</protein>
<dbReference type="InParanoid" id="B7P5D7"/>
<evidence type="ECO:0000313" key="4">
    <source>
        <dbReference type="Proteomes" id="UP000001555"/>
    </source>
</evidence>
<dbReference type="Gene3D" id="2.60.120.650">
    <property type="entry name" value="Cupin"/>
    <property type="match status" value="1"/>
</dbReference>
<dbReference type="GO" id="GO:0016706">
    <property type="term" value="F:2-oxoglutarate-dependent dioxygenase activity"/>
    <property type="evidence" value="ECO:0000318"/>
    <property type="project" value="GO_Central"/>
</dbReference>
<dbReference type="VEuPathDB" id="VectorBase:ISCP_021143"/>
<dbReference type="HOGENOM" id="CLU_068137_1_0_1"/>
<dbReference type="FunCoup" id="B7P5D7">
    <property type="interactions" value="4"/>
</dbReference>
<dbReference type="PANTHER" id="PTHR12480">
    <property type="entry name" value="ARGININE DEMETHYLASE AND LYSYL-HYDROXYLASE JMJD"/>
    <property type="match status" value="1"/>
</dbReference>
<dbReference type="Proteomes" id="UP000001555">
    <property type="component" value="Unassembled WGS sequence"/>
</dbReference>
<dbReference type="VEuPathDB" id="VectorBase:ISCI016445"/>
<dbReference type="STRING" id="6945.B7P5D7"/>
<evidence type="ECO:0008006" key="5">
    <source>
        <dbReference type="Google" id="ProtNLM"/>
    </source>
</evidence>
<feature type="transmembrane region" description="Helical" evidence="1">
    <location>
        <begin position="86"/>
        <end position="104"/>
    </location>
</feature>
<proteinExistence type="predicted"/>